<dbReference type="Proteomes" id="UP001140949">
    <property type="component" value="Unassembled WGS sequence"/>
</dbReference>
<organism evidence="16 17">
    <name type="scientific">Iris pallida</name>
    <name type="common">Sweet iris</name>
    <dbReference type="NCBI Taxonomy" id="29817"/>
    <lineage>
        <taxon>Eukaryota</taxon>
        <taxon>Viridiplantae</taxon>
        <taxon>Streptophyta</taxon>
        <taxon>Embryophyta</taxon>
        <taxon>Tracheophyta</taxon>
        <taxon>Spermatophyta</taxon>
        <taxon>Magnoliopsida</taxon>
        <taxon>Liliopsida</taxon>
        <taxon>Asparagales</taxon>
        <taxon>Iridaceae</taxon>
        <taxon>Iridoideae</taxon>
        <taxon>Irideae</taxon>
        <taxon>Iris</taxon>
    </lineage>
</organism>
<evidence type="ECO:0000256" key="14">
    <source>
        <dbReference type="RuleBase" id="RU004013"/>
    </source>
</evidence>
<dbReference type="PROSITE" id="PS51374">
    <property type="entry name" value="NDPK_LIKE"/>
    <property type="match status" value="1"/>
</dbReference>
<evidence type="ECO:0000256" key="3">
    <source>
        <dbReference type="ARBA" id="ARBA00008142"/>
    </source>
</evidence>
<keyword evidence="9 14" id="KW-0067">ATP-binding</keyword>
<comment type="catalytic activity">
    <reaction evidence="2">
        <text>a ribonucleoside 5'-diphosphate + ATP = a ribonucleoside 5'-triphosphate + ADP</text>
        <dbReference type="Rhea" id="RHEA:18113"/>
        <dbReference type="ChEBI" id="CHEBI:30616"/>
        <dbReference type="ChEBI" id="CHEBI:57930"/>
        <dbReference type="ChEBI" id="CHEBI:61557"/>
        <dbReference type="ChEBI" id="CHEBI:456216"/>
        <dbReference type="EC" id="2.7.4.6"/>
    </reaction>
</comment>
<evidence type="ECO:0000256" key="9">
    <source>
        <dbReference type="ARBA" id="ARBA00022840"/>
    </source>
</evidence>
<reference evidence="16" key="1">
    <citation type="journal article" date="2023" name="GigaByte">
        <title>Genome assembly of the bearded iris, Iris pallida Lam.</title>
        <authorList>
            <person name="Bruccoleri R.E."/>
            <person name="Oakeley E.J."/>
            <person name="Faust A.M.E."/>
            <person name="Altorfer M."/>
            <person name="Dessus-Babus S."/>
            <person name="Burckhardt D."/>
            <person name="Oertli M."/>
            <person name="Naumann U."/>
            <person name="Petersen F."/>
            <person name="Wong J."/>
        </authorList>
    </citation>
    <scope>NUCLEOTIDE SEQUENCE</scope>
    <source>
        <strain evidence="16">GSM-AAB239-AS_SAM_17_03QT</strain>
    </source>
</reference>
<dbReference type="Pfam" id="PF00334">
    <property type="entry name" value="NDK"/>
    <property type="match status" value="1"/>
</dbReference>
<dbReference type="InterPro" id="IPR036850">
    <property type="entry name" value="NDK-like_dom_sf"/>
</dbReference>
<comment type="similarity">
    <text evidence="3 12 13">Belongs to the NDK family.</text>
</comment>
<feature type="binding site" evidence="12">
    <location>
        <position position="100"/>
    </location>
    <ligand>
        <name>ATP</name>
        <dbReference type="ChEBI" id="CHEBI:30616"/>
    </ligand>
</feature>
<dbReference type="EC" id="2.7.4.6" evidence="14"/>
<evidence type="ECO:0000259" key="15">
    <source>
        <dbReference type="SMART" id="SM00562"/>
    </source>
</evidence>
<evidence type="ECO:0000313" key="16">
    <source>
        <dbReference type="EMBL" id="KAJ6825575.1"/>
    </source>
</evidence>
<evidence type="ECO:0000256" key="6">
    <source>
        <dbReference type="ARBA" id="ARBA00022723"/>
    </source>
</evidence>
<gene>
    <name evidence="16" type="ORF">M6B38_376830</name>
</gene>
<evidence type="ECO:0000256" key="2">
    <source>
        <dbReference type="ARBA" id="ARBA00000937"/>
    </source>
</evidence>
<dbReference type="SMART" id="SM00562">
    <property type="entry name" value="NDK"/>
    <property type="match status" value="1"/>
</dbReference>
<keyword evidence="11" id="KW-0546">Nucleotide metabolism</keyword>
<protein>
    <recommendedName>
        <fullName evidence="14">Nucleoside diphosphate kinase</fullName>
        <ecNumber evidence="14">2.7.4.6</ecNumber>
    </recommendedName>
</protein>
<feature type="binding site" evidence="12">
    <location>
        <position position="128"/>
    </location>
    <ligand>
        <name>ATP</name>
        <dbReference type="ChEBI" id="CHEBI:30616"/>
    </ligand>
</feature>
<dbReference type="Gene3D" id="3.30.70.141">
    <property type="entry name" value="Nucleoside diphosphate kinase-like domain"/>
    <property type="match status" value="1"/>
</dbReference>
<keyword evidence="10" id="KW-0460">Magnesium</keyword>
<dbReference type="InterPro" id="IPR023005">
    <property type="entry name" value="Nucleoside_diP_kinase_AS"/>
</dbReference>
<feature type="binding site" evidence="12">
    <location>
        <position position="52"/>
    </location>
    <ligand>
        <name>ATP</name>
        <dbReference type="ChEBI" id="CHEBI:30616"/>
    </ligand>
</feature>
<dbReference type="GO" id="GO:0005524">
    <property type="term" value="F:ATP binding"/>
    <property type="evidence" value="ECO:0007669"/>
    <property type="project" value="UniProtKB-KW"/>
</dbReference>
<evidence type="ECO:0000256" key="11">
    <source>
        <dbReference type="ARBA" id="ARBA00023080"/>
    </source>
</evidence>
<comment type="caution">
    <text evidence="16">The sequence shown here is derived from an EMBL/GenBank/DDBJ whole genome shotgun (WGS) entry which is preliminary data.</text>
</comment>
<evidence type="ECO:0000256" key="8">
    <source>
        <dbReference type="ARBA" id="ARBA00022777"/>
    </source>
</evidence>
<name>A0AAX6GB90_IRIPA</name>
<sequence length="192" mass="21514">MLRKWNYARGENVKVYSLVYDIYSSHICKVDSEDSSALSSTGTEERTLAMIKPDGLSGNYTDQIKIIILESGFNIVSEKMFQLDAESAAIFYAEHSGRSFFPSLIKYMTSGPVYTMILEKSDAISHWRALIGPTDARKAKVTHPNSMRAICGSDSQRNCVHGSDSPQSAAREISFSSESCQLEFQHMMNFRN</sequence>
<evidence type="ECO:0000256" key="12">
    <source>
        <dbReference type="PROSITE-ProRule" id="PRU00706"/>
    </source>
</evidence>
<evidence type="ECO:0000256" key="1">
    <source>
        <dbReference type="ARBA" id="ARBA00000082"/>
    </source>
</evidence>
<comment type="catalytic activity">
    <reaction evidence="1 14">
        <text>a 2'-deoxyribonucleoside 5'-diphosphate + ATP = a 2'-deoxyribonucleoside 5'-triphosphate + ADP</text>
        <dbReference type="Rhea" id="RHEA:44640"/>
        <dbReference type="ChEBI" id="CHEBI:30616"/>
        <dbReference type="ChEBI" id="CHEBI:61560"/>
        <dbReference type="ChEBI" id="CHEBI:73316"/>
        <dbReference type="ChEBI" id="CHEBI:456216"/>
        <dbReference type="EC" id="2.7.4.6"/>
    </reaction>
</comment>
<dbReference type="GO" id="GO:0046872">
    <property type="term" value="F:metal ion binding"/>
    <property type="evidence" value="ECO:0007669"/>
    <property type="project" value="UniProtKB-KW"/>
</dbReference>
<dbReference type="GO" id="GO:0004550">
    <property type="term" value="F:nucleoside diphosphate kinase activity"/>
    <property type="evidence" value="ECO:0007669"/>
    <property type="project" value="UniProtKB-EC"/>
</dbReference>
<evidence type="ECO:0000313" key="17">
    <source>
        <dbReference type="Proteomes" id="UP001140949"/>
    </source>
</evidence>
<dbReference type="PANTHER" id="PTHR46161">
    <property type="entry name" value="NUCLEOSIDE DIPHOSPHATE KINASE"/>
    <property type="match status" value="1"/>
</dbReference>
<evidence type="ECO:0000256" key="5">
    <source>
        <dbReference type="ARBA" id="ARBA00022679"/>
    </source>
</evidence>
<dbReference type="EMBL" id="JANAVB010021600">
    <property type="protein sequence ID" value="KAJ6825575.1"/>
    <property type="molecule type" value="Genomic_DNA"/>
</dbReference>
<feature type="active site" description="Pros-phosphohistidine intermediate" evidence="12">
    <location>
        <position position="161"/>
    </location>
</feature>
<reference evidence="16" key="2">
    <citation type="submission" date="2023-04" db="EMBL/GenBank/DDBJ databases">
        <authorList>
            <person name="Bruccoleri R.E."/>
            <person name="Oakeley E.J."/>
            <person name="Faust A.-M."/>
            <person name="Dessus-Babus S."/>
            <person name="Altorfer M."/>
            <person name="Burckhardt D."/>
            <person name="Oertli M."/>
            <person name="Naumann U."/>
            <person name="Petersen F."/>
            <person name="Wong J."/>
        </authorList>
    </citation>
    <scope>NUCLEOTIDE SEQUENCE</scope>
    <source>
        <strain evidence="16">GSM-AAB239-AS_SAM_17_03QT</strain>
        <tissue evidence="16">Leaf</tissue>
    </source>
</reference>
<dbReference type="GO" id="GO:0006183">
    <property type="term" value="P:GTP biosynthetic process"/>
    <property type="evidence" value="ECO:0007669"/>
    <property type="project" value="InterPro"/>
</dbReference>
<dbReference type="SUPFAM" id="SSF54919">
    <property type="entry name" value="Nucleoside diphosphate kinase, NDK"/>
    <property type="match status" value="1"/>
</dbReference>
<feature type="binding site" evidence="12">
    <location>
        <position position="148"/>
    </location>
    <ligand>
        <name>ATP</name>
        <dbReference type="ChEBI" id="CHEBI:30616"/>
    </ligand>
</feature>
<evidence type="ECO:0000256" key="4">
    <source>
        <dbReference type="ARBA" id="ARBA00022490"/>
    </source>
</evidence>
<keyword evidence="6" id="KW-0479">Metal-binding</keyword>
<proteinExistence type="inferred from homology"/>
<feature type="binding site" evidence="12">
    <location>
        <position position="134"/>
    </location>
    <ligand>
        <name>ATP</name>
        <dbReference type="ChEBI" id="CHEBI:30616"/>
    </ligand>
</feature>
<keyword evidence="17" id="KW-1185">Reference proteome</keyword>
<evidence type="ECO:0000256" key="7">
    <source>
        <dbReference type="ARBA" id="ARBA00022741"/>
    </source>
</evidence>
<dbReference type="GO" id="GO:0006241">
    <property type="term" value="P:CTP biosynthetic process"/>
    <property type="evidence" value="ECO:0007669"/>
    <property type="project" value="InterPro"/>
</dbReference>
<dbReference type="AlphaFoldDB" id="A0AAX6GB90"/>
<keyword evidence="7 14" id="KW-0547">Nucleotide-binding</keyword>
<keyword evidence="5 14" id="KW-0808">Transferase</keyword>
<feature type="binding site" evidence="12">
    <location>
        <position position="158"/>
    </location>
    <ligand>
        <name>ATP</name>
        <dbReference type="ChEBI" id="CHEBI:30616"/>
    </ligand>
</feature>
<evidence type="ECO:0000256" key="10">
    <source>
        <dbReference type="ARBA" id="ARBA00022842"/>
    </source>
</evidence>
<accession>A0AAX6GB90</accession>
<keyword evidence="8 14" id="KW-0418">Kinase</keyword>
<dbReference type="PANTHER" id="PTHR46161:SF3">
    <property type="entry name" value="NUCLEOSIDE DIPHOSPHATE KINASE DDB_G0292928-RELATED"/>
    <property type="match status" value="1"/>
</dbReference>
<dbReference type="InterPro" id="IPR034907">
    <property type="entry name" value="NDK-like_dom"/>
</dbReference>
<dbReference type="PROSITE" id="PS00469">
    <property type="entry name" value="NDPK"/>
    <property type="match status" value="1"/>
</dbReference>
<dbReference type="GO" id="GO:0006228">
    <property type="term" value="P:UTP biosynthetic process"/>
    <property type="evidence" value="ECO:0007669"/>
    <property type="project" value="InterPro"/>
</dbReference>
<keyword evidence="4" id="KW-0963">Cytoplasm</keyword>
<evidence type="ECO:0000256" key="13">
    <source>
        <dbReference type="RuleBase" id="RU004011"/>
    </source>
</evidence>
<dbReference type="InterPro" id="IPR001564">
    <property type="entry name" value="Nucleoside_diP_kinase"/>
</dbReference>
<feature type="domain" description="Nucleoside diphosphate kinase-like" evidence="15">
    <location>
        <begin position="44"/>
        <end position="181"/>
    </location>
</feature>
<dbReference type="PRINTS" id="PR01243">
    <property type="entry name" value="NUCDPKINASE"/>
</dbReference>